<dbReference type="PANTHER" id="PTHR21485:SF3">
    <property type="entry name" value="N-ACYLNEURAMINATE CYTIDYLYLTRANSFERASE"/>
    <property type="match status" value="1"/>
</dbReference>
<dbReference type="InterPro" id="IPR010023">
    <property type="entry name" value="KdsC_fam"/>
</dbReference>
<dbReference type="InterPro" id="IPR050793">
    <property type="entry name" value="CMP-NeuNAc_synthase"/>
</dbReference>
<protein>
    <recommendedName>
        <fullName evidence="7">3-deoxy-D-manno-octulosonate 8-phosphate phosphatase KdsC</fullName>
        <ecNumber evidence="7">3.1.3.45</ecNumber>
    </recommendedName>
    <alternativeName>
        <fullName evidence="7">KDO 8-P phosphatase</fullName>
    </alternativeName>
</protein>
<dbReference type="EMBL" id="BAABWH010000004">
    <property type="protein sequence ID" value="GAA6145483.1"/>
    <property type="molecule type" value="Genomic_DNA"/>
</dbReference>
<organism evidence="8 9">
    <name type="scientific">Thalassolituus maritimus</name>
    <dbReference type="NCBI Taxonomy" id="484498"/>
    <lineage>
        <taxon>Bacteria</taxon>
        <taxon>Pseudomonadati</taxon>
        <taxon>Pseudomonadota</taxon>
        <taxon>Gammaproteobacteria</taxon>
        <taxon>Oceanospirillales</taxon>
        <taxon>Oceanospirillaceae</taxon>
        <taxon>Thalassolituus</taxon>
    </lineage>
</organism>
<gene>
    <name evidence="8" type="ORF">NBRC116585_16010</name>
</gene>
<evidence type="ECO:0000256" key="6">
    <source>
        <dbReference type="ARBA" id="ARBA00022842"/>
    </source>
</evidence>
<dbReference type="SFLD" id="SFLDS00003">
    <property type="entry name" value="Haloacid_Dehalogenase"/>
    <property type="match status" value="1"/>
</dbReference>
<name>A0ABP9ZZA1_9GAMM</name>
<comment type="subunit">
    <text evidence="3 7">Homotetramer.</text>
</comment>
<dbReference type="Gene3D" id="3.40.50.1000">
    <property type="entry name" value="HAD superfamily/HAD-like"/>
    <property type="match status" value="1"/>
</dbReference>
<comment type="catalytic activity">
    <reaction evidence="7">
        <text>3-deoxy-alpha-D-manno-2-octulosonate-8-phosphate + H2O = 3-deoxy-alpha-D-manno-oct-2-ulosonate + phosphate</text>
        <dbReference type="Rhea" id="RHEA:11500"/>
        <dbReference type="ChEBI" id="CHEBI:15377"/>
        <dbReference type="ChEBI" id="CHEBI:43474"/>
        <dbReference type="ChEBI" id="CHEBI:85985"/>
        <dbReference type="ChEBI" id="CHEBI:85986"/>
        <dbReference type="EC" id="3.1.3.45"/>
    </reaction>
</comment>
<dbReference type="CDD" id="cd01630">
    <property type="entry name" value="HAD_KDO-like"/>
    <property type="match status" value="1"/>
</dbReference>
<dbReference type="GO" id="GO:0016787">
    <property type="term" value="F:hydrolase activity"/>
    <property type="evidence" value="ECO:0007669"/>
    <property type="project" value="UniProtKB-KW"/>
</dbReference>
<comment type="cofactor">
    <cofactor evidence="1 7">
        <name>Mg(2+)</name>
        <dbReference type="ChEBI" id="CHEBI:18420"/>
    </cofactor>
</comment>
<comment type="function">
    <text evidence="7">Catalyzes the hydrolysis of 3-deoxy-D-manno-octulosonate 8-phosphate (KDO 8-P) to 3-deoxy-D-manno-octulosonate (KDO) and inorganic phosphate.</text>
</comment>
<dbReference type="InterPro" id="IPR023214">
    <property type="entry name" value="HAD_sf"/>
</dbReference>
<keyword evidence="6 7" id="KW-0460">Magnesium</keyword>
<evidence type="ECO:0000256" key="3">
    <source>
        <dbReference type="ARBA" id="ARBA00011881"/>
    </source>
</evidence>
<sequence length="191" mass="20785">MVHLPNVIKEKARAIRLVVFDVDGVLTDGTLSYSASGEEVKHFNVKDGVGIKLLNVFDIDTAIISAKDSAPLAKRASDLGITNFYPGTKDKWPVLSELMDSLMLDPAEVCYVGDDVIDLKVMTRVGLAISPADGFWMVRDRADLVTEAAGGKGVAREVADIVLGSRMPLEEAYIKAMLPEFESLNDTKDKK</sequence>
<keyword evidence="9" id="KW-1185">Reference proteome</keyword>
<evidence type="ECO:0000313" key="9">
    <source>
        <dbReference type="Proteomes" id="UP001481413"/>
    </source>
</evidence>
<accession>A0ABP9ZZA1</accession>
<dbReference type="SUPFAM" id="SSF56784">
    <property type="entry name" value="HAD-like"/>
    <property type="match status" value="1"/>
</dbReference>
<dbReference type="InterPro" id="IPR036412">
    <property type="entry name" value="HAD-like_sf"/>
</dbReference>
<keyword evidence="7" id="KW-0448">Lipopolysaccharide biosynthesis</keyword>
<evidence type="ECO:0000256" key="1">
    <source>
        <dbReference type="ARBA" id="ARBA00001946"/>
    </source>
</evidence>
<evidence type="ECO:0000256" key="4">
    <source>
        <dbReference type="ARBA" id="ARBA00022723"/>
    </source>
</evidence>
<dbReference type="EC" id="3.1.3.45" evidence="7"/>
<dbReference type="SFLD" id="SFLDG01138">
    <property type="entry name" value="C1.6.2:_Deoxy-d-mannose-octulo"/>
    <property type="match status" value="1"/>
</dbReference>
<proteinExistence type="inferred from homology"/>
<evidence type="ECO:0000313" key="8">
    <source>
        <dbReference type="EMBL" id="GAA6145483.1"/>
    </source>
</evidence>
<reference evidence="8 9" key="1">
    <citation type="submission" date="2024-04" db="EMBL/GenBank/DDBJ databases">
        <title>Draft genome sequence of Thalassolituus maritimus NBRC 116585.</title>
        <authorList>
            <person name="Miyakawa T."/>
            <person name="Kusuya Y."/>
            <person name="Miura T."/>
        </authorList>
    </citation>
    <scope>NUCLEOTIDE SEQUENCE [LARGE SCALE GENOMIC DNA]</scope>
    <source>
        <strain evidence="8 9">5NW40-0001</strain>
    </source>
</reference>
<dbReference type="Proteomes" id="UP001481413">
    <property type="component" value="Unassembled WGS sequence"/>
</dbReference>
<keyword evidence="5 7" id="KW-0378">Hydrolase</keyword>
<comment type="similarity">
    <text evidence="2 7">Belongs to the KdsC family.</text>
</comment>
<dbReference type="NCBIfam" id="TIGR01670">
    <property type="entry name" value="KdsC-phosphatas"/>
    <property type="match status" value="1"/>
</dbReference>
<dbReference type="PIRSF" id="PIRSF006118">
    <property type="entry name" value="KDO8-P_Ptase"/>
    <property type="match status" value="1"/>
</dbReference>
<dbReference type="RefSeq" id="WP_301378585.1">
    <property type="nucleotide sequence ID" value="NZ_BAABWH010000004.1"/>
</dbReference>
<evidence type="ECO:0000256" key="2">
    <source>
        <dbReference type="ARBA" id="ARBA00005893"/>
    </source>
</evidence>
<keyword evidence="4 7" id="KW-0479">Metal-binding</keyword>
<evidence type="ECO:0000256" key="5">
    <source>
        <dbReference type="ARBA" id="ARBA00022801"/>
    </source>
</evidence>
<dbReference type="PANTHER" id="PTHR21485">
    <property type="entry name" value="HAD SUPERFAMILY MEMBERS CMAS AND KDSC"/>
    <property type="match status" value="1"/>
</dbReference>
<dbReference type="SFLD" id="SFLDG01136">
    <property type="entry name" value="C1.6:_Phosphoserine_Phosphatas"/>
    <property type="match status" value="1"/>
</dbReference>
<evidence type="ECO:0000256" key="7">
    <source>
        <dbReference type="PIRNR" id="PIRNR006118"/>
    </source>
</evidence>
<comment type="caution">
    <text evidence="8">The sequence shown here is derived from an EMBL/GenBank/DDBJ whole genome shotgun (WGS) entry which is preliminary data.</text>
</comment>